<evidence type="ECO:0000256" key="3">
    <source>
        <dbReference type="ARBA" id="ARBA00022840"/>
    </source>
</evidence>
<keyword evidence="2 5" id="KW-0547">Nucleotide-binding</keyword>
<proteinExistence type="inferred from homology"/>
<evidence type="ECO:0000313" key="7">
    <source>
        <dbReference type="Proteomes" id="UP000029579"/>
    </source>
</evidence>
<dbReference type="GO" id="GO:0005524">
    <property type="term" value="F:ATP binding"/>
    <property type="evidence" value="ECO:0007669"/>
    <property type="project" value="UniProtKB-UniRule"/>
</dbReference>
<evidence type="ECO:0000256" key="1">
    <source>
        <dbReference type="ARBA" id="ARBA00022598"/>
    </source>
</evidence>
<dbReference type="PANTHER" id="PTHR34378">
    <property type="entry name" value="GLUTAMATE--CYSTEINE LIGASE, CHLOROPLASTIC"/>
    <property type="match status" value="1"/>
</dbReference>
<protein>
    <recommendedName>
        <fullName evidence="5">Glutamate--cysteine ligase</fullName>
        <ecNumber evidence="5">6.3.2.2</ecNumber>
    </recommendedName>
</protein>
<organism evidence="6 7">
    <name type="scientific">Anaerococcus lactolyticus S7-1-13</name>
    <dbReference type="NCBI Taxonomy" id="1284686"/>
    <lineage>
        <taxon>Bacteria</taxon>
        <taxon>Bacillati</taxon>
        <taxon>Bacillota</taxon>
        <taxon>Tissierellia</taxon>
        <taxon>Tissierellales</taxon>
        <taxon>Peptoniphilaceae</taxon>
        <taxon>Anaerococcus</taxon>
    </lineage>
</organism>
<keyword evidence="1 5" id="KW-0436">Ligase</keyword>
<dbReference type="OrthoDB" id="9780152at2"/>
<evidence type="ECO:0000256" key="2">
    <source>
        <dbReference type="ARBA" id="ARBA00022741"/>
    </source>
</evidence>
<evidence type="ECO:0000313" key="6">
    <source>
        <dbReference type="EMBL" id="KGF03659.1"/>
    </source>
</evidence>
<dbReference type="SUPFAM" id="SSF55931">
    <property type="entry name" value="Glutamine synthetase/guanido kinase"/>
    <property type="match status" value="1"/>
</dbReference>
<dbReference type="Proteomes" id="UP000029579">
    <property type="component" value="Unassembled WGS sequence"/>
</dbReference>
<comment type="catalytic activity">
    <reaction evidence="4 5">
        <text>L-cysteine + L-glutamate + ATP = gamma-L-glutamyl-L-cysteine + ADP + phosphate + H(+)</text>
        <dbReference type="Rhea" id="RHEA:13285"/>
        <dbReference type="ChEBI" id="CHEBI:15378"/>
        <dbReference type="ChEBI" id="CHEBI:29985"/>
        <dbReference type="ChEBI" id="CHEBI:30616"/>
        <dbReference type="ChEBI" id="CHEBI:35235"/>
        <dbReference type="ChEBI" id="CHEBI:43474"/>
        <dbReference type="ChEBI" id="CHEBI:58173"/>
        <dbReference type="ChEBI" id="CHEBI:456216"/>
        <dbReference type="EC" id="6.3.2.2"/>
    </reaction>
</comment>
<keyword evidence="3 5" id="KW-0067">ATP-binding</keyword>
<dbReference type="Pfam" id="PF04107">
    <property type="entry name" value="GCS2"/>
    <property type="match status" value="1"/>
</dbReference>
<dbReference type="AlphaFoldDB" id="A0A095Z589"/>
<comment type="similarity">
    <text evidence="5">Belongs to the glutamate--cysteine ligase type 2 family. EgtA subfamily.</text>
</comment>
<comment type="function">
    <text evidence="5">Catalyzes the synthesis of gamma-glutamylcysteine (gamma-GC).</text>
</comment>
<dbReference type="eggNOG" id="COG3572">
    <property type="taxonomic scope" value="Bacteria"/>
</dbReference>
<dbReference type="Gene3D" id="3.30.590.20">
    <property type="match status" value="1"/>
</dbReference>
<dbReference type="RefSeq" id="WP_037328090.1">
    <property type="nucleotide sequence ID" value="NZ_JRMW01000037.1"/>
</dbReference>
<accession>A0A095Z589</accession>
<dbReference type="GO" id="GO:0006750">
    <property type="term" value="P:glutathione biosynthetic process"/>
    <property type="evidence" value="ECO:0007669"/>
    <property type="project" value="UniProtKB-UniRule"/>
</dbReference>
<dbReference type="EMBL" id="JRMW01000037">
    <property type="protein sequence ID" value="KGF03659.1"/>
    <property type="molecule type" value="Genomic_DNA"/>
</dbReference>
<reference evidence="6 7" key="1">
    <citation type="submission" date="2014-07" db="EMBL/GenBank/DDBJ databases">
        <authorList>
            <person name="McCorrison J."/>
            <person name="Sanka R."/>
            <person name="Torralba M."/>
            <person name="Gillis M."/>
            <person name="Haft D.H."/>
            <person name="Methe B."/>
            <person name="Sutton G."/>
            <person name="Nelson K.E."/>
        </authorList>
    </citation>
    <scope>NUCLEOTIDE SEQUENCE [LARGE SCALE GENOMIC DNA]</scope>
    <source>
        <strain evidence="6 7">S7-1-13</strain>
    </source>
</reference>
<name>A0A095Z589_9FIRM</name>
<dbReference type="GO" id="GO:0004357">
    <property type="term" value="F:glutamate-cysteine ligase activity"/>
    <property type="evidence" value="ECO:0007669"/>
    <property type="project" value="UniProtKB-UniRule"/>
</dbReference>
<dbReference type="EC" id="6.3.2.2" evidence="5"/>
<gene>
    <name evidence="6" type="ORF">HMPREF1630_06310</name>
</gene>
<evidence type="ECO:0000256" key="4">
    <source>
        <dbReference type="ARBA" id="ARBA00048819"/>
    </source>
</evidence>
<dbReference type="InterPro" id="IPR006336">
    <property type="entry name" value="GCS2"/>
</dbReference>
<dbReference type="PANTHER" id="PTHR34378:SF1">
    <property type="entry name" value="GLUTAMATE--CYSTEINE LIGASE, CHLOROPLASTIC"/>
    <property type="match status" value="1"/>
</dbReference>
<sequence length="433" mass="50340">MERLEKIQKIVDFIKAGEKDEKNFRLGFEIEHFVVNKDTLESKSFYGHDGVGEILEDLASLGYKKADETGMAFSDGSVDISIEPAGQFELALRAKASVGELFEVYKTHMERLVPIFERRGLLLVALGYHPKSKIDEIKIIPKTRYDFMYKYFEKYGGEFAHNMMKGTSSMQLAVDFKNEEDFKKKYFLASALSPFLYSVFDNSLIFEGEIYIDRNLRQTIWEYTDRDRTGLYDFAFDSDLSYKKYAEKILDTPMIFMPTPDGETYIGRKTLDELMTEENTDEMVNHALSIVFPDVRVKSYIEIRMPDNIPYPYNMAAAALIKGIFFDDQTLDKVYELFSDMTYDQAQKLKSNATRMGIFALYENVEIFQHVLDIIDIIRPVLEENENKYLDELESMLDFGIVPRDIFAKIYKENPKRAVYEFSVNRFVEAING</sequence>
<dbReference type="InterPro" id="IPR014746">
    <property type="entry name" value="Gln_synth/guanido_kin_cat_dom"/>
</dbReference>
<dbReference type="InterPro" id="IPR035434">
    <property type="entry name" value="GCL_bact_plant"/>
</dbReference>
<comment type="caution">
    <text evidence="6">The sequence shown here is derived from an EMBL/GenBank/DDBJ whole genome shotgun (WGS) entry which is preliminary data.</text>
</comment>
<evidence type="ECO:0000256" key="5">
    <source>
        <dbReference type="PIRNR" id="PIRNR017901"/>
    </source>
</evidence>
<dbReference type="PIRSF" id="PIRSF017901">
    <property type="entry name" value="GCL"/>
    <property type="match status" value="1"/>
</dbReference>